<dbReference type="Pfam" id="PF00069">
    <property type="entry name" value="Pkinase"/>
    <property type="match status" value="1"/>
</dbReference>
<feature type="binding site" evidence="8">
    <location>
        <position position="431"/>
    </location>
    <ligand>
        <name>ATP</name>
        <dbReference type="ChEBI" id="CHEBI:30616"/>
    </ligand>
</feature>
<evidence type="ECO:0000259" key="12">
    <source>
        <dbReference type="PROSITE" id="PS50006"/>
    </source>
</evidence>
<keyword evidence="5" id="KW-0418">Kinase</keyword>
<dbReference type="PROSITE" id="PS00107">
    <property type="entry name" value="PROTEIN_KINASE_ATP"/>
    <property type="match status" value="1"/>
</dbReference>
<dbReference type="Gene3D" id="2.60.200.20">
    <property type="match status" value="2"/>
</dbReference>
<dbReference type="PANTHER" id="PTHR24350">
    <property type="entry name" value="SERINE/THREONINE-PROTEIN KINASE IAL-RELATED"/>
    <property type="match status" value="1"/>
</dbReference>
<feature type="compositionally biased region" description="Polar residues" evidence="11">
    <location>
        <begin position="785"/>
        <end position="805"/>
    </location>
</feature>
<dbReference type="PROSITE" id="PS50011">
    <property type="entry name" value="PROTEIN_KINASE_DOM"/>
    <property type="match status" value="1"/>
</dbReference>
<dbReference type="GO" id="GO:0005524">
    <property type="term" value="F:ATP binding"/>
    <property type="evidence" value="ECO:0007669"/>
    <property type="project" value="UniProtKB-UniRule"/>
</dbReference>
<dbReference type="Proteomes" id="UP000243723">
    <property type="component" value="Unassembled WGS sequence"/>
</dbReference>
<evidence type="ECO:0000256" key="3">
    <source>
        <dbReference type="ARBA" id="ARBA00022679"/>
    </source>
</evidence>
<evidence type="ECO:0000256" key="2">
    <source>
        <dbReference type="ARBA" id="ARBA00022527"/>
    </source>
</evidence>
<feature type="region of interest" description="Disordered" evidence="11">
    <location>
        <begin position="689"/>
        <end position="816"/>
    </location>
</feature>
<dbReference type="PROSITE" id="PS50006">
    <property type="entry name" value="FHA_DOMAIN"/>
    <property type="match status" value="1"/>
</dbReference>
<organism evidence="14 15">
    <name type="scientific">Elsinoe australis</name>
    <dbReference type="NCBI Taxonomy" id="40998"/>
    <lineage>
        <taxon>Eukaryota</taxon>
        <taxon>Fungi</taxon>
        <taxon>Dikarya</taxon>
        <taxon>Ascomycota</taxon>
        <taxon>Pezizomycotina</taxon>
        <taxon>Dothideomycetes</taxon>
        <taxon>Dothideomycetidae</taxon>
        <taxon>Myriangiales</taxon>
        <taxon>Elsinoaceae</taxon>
        <taxon>Elsinoe</taxon>
    </lineage>
</organism>
<dbReference type="SUPFAM" id="SSF49879">
    <property type="entry name" value="SMAD/FHA domain"/>
    <property type="match status" value="1"/>
</dbReference>
<dbReference type="STRING" id="40998.A0A2P7Z1Y2"/>
<dbReference type="SMART" id="SM00240">
    <property type="entry name" value="FHA"/>
    <property type="match status" value="1"/>
</dbReference>
<evidence type="ECO:0000256" key="9">
    <source>
        <dbReference type="PIRSR" id="PIRSR630616-3"/>
    </source>
</evidence>
<evidence type="ECO:0000313" key="14">
    <source>
        <dbReference type="EMBL" id="PSK42232.1"/>
    </source>
</evidence>
<name>A0A2P7Z1Y2_9PEZI</name>
<reference evidence="14 15" key="1">
    <citation type="submission" date="2017-05" db="EMBL/GenBank/DDBJ databases">
        <title>Draft genome sequence of Elsinoe australis.</title>
        <authorList>
            <person name="Cheng Q."/>
        </authorList>
    </citation>
    <scope>NUCLEOTIDE SEQUENCE [LARGE SCALE GENOMIC DNA]</scope>
    <source>
        <strain evidence="14 15">NL1</strain>
    </source>
</reference>
<feature type="compositionally biased region" description="Low complexity" evidence="11">
    <location>
        <begin position="650"/>
        <end position="663"/>
    </location>
</feature>
<dbReference type="SUPFAM" id="SSF56112">
    <property type="entry name" value="Protein kinase-like (PK-like)"/>
    <property type="match status" value="1"/>
</dbReference>
<keyword evidence="15" id="KW-1185">Reference proteome</keyword>
<evidence type="ECO:0000256" key="7">
    <source>
        <dbReference type="PIRSR" id="PIRSR630616-1"/>
    </source>
</evidence>
<dbReference type="InterPro" id="IPR008984">
    <property type="entry name" value="SMAD_FHA_dom_sf"/>
</dbReference>
<keyword evidence="6 8" id="KW-0067">ATP-binding</keyword>
<dbReference type="AlphaFoldDB" id="A0A2P7Z1Y2"/>
<feature type="region of interest" description="Disordered" evidence="11">
    <location>
        <begin position="596"/>
        <end position="627"/>
    </location>
</feature>
<feature type="active site" description="Proton acceptor" evidence="7">
    <location>
        <position position="409"/>
    </location>
</feature>
<gene>
    <name evidence="14" type="ORF">B9Z65_4146</name>
</gene>
<dbReference type="InterPro" id="IPR011009">
    <property type="entry name" value="Kinase-like_dom_sf"/>
</dbReference>
<evidence type="ECO:0000256" key="1">
    <source>
        <dbReference type="ARBA" id="ARBA00005575"/>
    </source>
</evidence>
<dbReference type="InterPro" id="IPR000719">
    <property type="entry name" value="Prot_kinase_dom"/>
</dbReference>
<evidence type="ECO:0000256" key="6">
    <source>
        <dbReference type="ARBA" id="ARBA00022840"/>
    </source>
</evidence>
<sequence>METRPSQQGATQESTQQVLDPRRTGGEFSDLSSTDVADVICILHPCSQAALEIAARTAQRSPQHVLQFDDFQEYDDDLNTLELNTQQTFILPENQPRVALDLALRFSSKVRNVANGFIFGRNAQQCDLVFDTDTIRRVSNLHFRIFINPSGVLMLHDTSTNGTLVDDVLLQGRRAVDEVRTRMLKSGSVIQILSQKPEELIKFIVRIPSRNGYEREYENNFRSYMQDVAALEQLSAAKAQANPNTQMARFAQLQAAGIRSNTTPSTHHPLTKNDWGMHWNGGSKYNVVGHLGRGAFATVFQVATKADGHLFAAKELEKRKFMKNGVLDRKLDNEMQIMKDLSHENIVQYVEYHDHDKHLYIIMEYVGCGDLQQYISNAGPLPEQLARTMAAQVLDALSYLHTKRITHRDIKPDNILIADVNPENFWVKLSDFGLSKVVKDNDTFLKTFCGTLLYCAPEVFPHYDAHVAQHGGLKRPRQVSARQQKTYHSYSQSVDVWSFGAVLWFALCGKTPFDGVMDTTGRGMFERIMQTPLDPNPLIQHGVSTEATELLYYMLRTNPAQRPPPAQCLQHPWFFGLPQHVTDIPEESELGAIDEEEEDDELLDTEEPDLSQLRIDESGSLGGRAEVSFDSSDLDFLDPRQSKRFKMQRSPSQPSGSSGSNGQTKFEGMSQGQPRRPMLFGEVTESLLNQKVPQNDGRARSEGDTAGDENSANSSGKMSTGSSTDRVKSQMRGRPDSFTISGQLGDNSLSGAESMVRDLNMDSPQSANTPPAEANEPRTPGTPDGPQQSSLGNSNGAEETPTKAQEVTPRPVPFSRQIDLPLPASFFYDPHDPTTHNPEYASARSGHDFLAKPTLPSSSFDSFARVSLLAAEPFGETTQNGLETDDEDDLDGPVSQAQSGTALPPPLAEPFEFAVPAPRLGKLISTPDSYADITLTIKESFSTWGRAPNNTFVYENPNDIRVPKRGIIIWFVAPGLTKPESSGQDWTKLPNLSCTIATESRHGIYVNKTKLTKTDEKGRLLYGRLYHGDLITVTQGRKKGTELAFKVEIYHGIGKNGRKDGDSFRVEIDEKKRSESVEI</sequence>
<feature type="compositionally biased region" description="Polar residues" evidence="11">
    <location>
        <begin position="1"/>
        <end position="18"/>
    </location>
</feature>
<feature type="compositionally biased region" description="Acidic residues" evidence="11">
    <location>
        <begin position="596"/>
        <end position="609"/>
    </location>
</feature>
<feature type="region of interest" description="Disordered" evidence="11">
    <location>
        <begin position="644"/>
        <end position="676"/>
    </location>
</feature>
<dbReference type="OrthoDB" id="504170at2759"/>
<keyword evidence="2" id="KW-0723">Serine/threonine-protein kinase</keyword>
<evidence type="ECO:0000313" key="15">
    <source>
        <dbReference type="Proteomes" id="UP000243723"/>
    </source>
</evidence>
<feature type="region of interest" description="Disordered" evidence="11">
    <location>
        <begin position="874"/>
        <end position="907"/>
    </location>
</feature>
<dbReference type="InterPro" id="IPR017441">
    <property type="entry name" value="Protein_kinase_ATP_BS"/>
</dbReference>
<evidence type="ECO:0000256" key="10">
    <source>
        <dbReference type="PROSITE-ProRule" id="PRU10141"/>
    </source>
</evidence>
<evidence type="ECO:0000256" key="5">
    <source>
        <dbReference type="ARBA" id="ARBA00022777"/>
    </source>
</evidence>
<dbReference type="SMART" id="SM00220">
    <property type="entry name" value="S_TKc"/>
    <property type="match status" value="1"/>
</dbReference>
<dbReference type="Gene3D" id="1.10.510.10">
    <property type="entry name" value="Transferase(Phosphotransferase) domain 1"/>
    <property type="match status" value="1"/>
</dbReference>
<feature type="compositionally biased region" description="Polar residues" evidence="11">
    <location>
        <begin position="708"/>
        <end position="724"/>
    </location>
</feature>
<feature type="cross-link" description="Glycyl lysine isopeptide (Lys-Gly) (interchain with G-Cter in SUMO2)" evidence="9">
    <location>
        <position position="411"/>
    </location>
</feature>
<feature type="compositionally biased region" description="Polar residues" evidence="11">
    <location>
        <begin position="738"/>
        <end position="751"/>
    </location>
</feature>
<comment type="caution">
    <text evidence="14">The sequence shown here is derived from an EMBL/GenBank/DDBJ whole genome shotgun (WGS) entry which is preliminary data.</text>
</comment>
<feature type="domain" description="FHA" evidence="12">
    <location>
        <begin position="117"/>
        <end position="170"/>
    </location>
</feature>
<dbReference type="InterPro" id="IPR000253">
    <property type="entry name" value="FHA_dom"/>
</dbReference>
<feature type="region of interest" description="Disordered" evidence="11">
    <location>
        <begin position="1"/>
        <end position="29"/>
    </location>
</feature>
<dbReference type="EMBL" id="NHZQ01000335">
    <property type="protein sequence ID" value="PSK42232.1"/>
    <property type="molecule type" value="Genomic_DNA"/>
</dbReference>
<dbReference type="FunFam" id="3.30.200.20:FF:000470">
    <property type="entry name" value="Serine/threonine-protein kinase RAD53"/>
    <property type="match status" value="1"/>
</dbReference>
<comment type="similarity">
    <text evidence="1">Belongs to the protein kinase superfamily. CAMK Ser/Thr protein kinase family. CHEK2 subfamily.</text>
</comment>
<dbReference type="PROSITE" id="PS00108">
    <property type="entry name" value="PROTEIN_KINASE_ST"/>
    <property type="match status" value="1"/>
</dbReference>
<feature type="domain" description="Protein kinase" evidence="13">
    <location>
        <begin position="285"/>
        <end position="574"/>
    </location>
</feature>
<evidence type="ECO:0000256" key="8">
    <source>
        <dbReference type="PIRSR" id="PIRSR630616-2"/>
    </source>
</evidence>
<dbReference type="InterPro" id="IPR008271">
    <property type="entry name" value="Ser/Thr_kinase_AS"/>
</dbReference>
<dbReference type="InterPro" id="IPR030616">
    <property type="entry name" value="Aur-like"/>
</dbReference>
<accession>A0A2P7Z1Y2</accession>
<evidence type="ECO:0000256" key="4">
    <source>
        <dbReference type="ARBA" id="ARBA00022741"/>
    </source>
</evidence>
<dbReference type="GO" id="GO:0004674">
    <property type="term" value="F:protein serine/threonine kinase activity"/>
    <property type="evidence" value="ECO:0007669"/>
    <property type="project" value="UniProtKB-KW"/>
</dbReference>
<keyword evidence="3" id="KW-0808">Transferase</keyword>
<protein>
    <submittedName>
        <fullName evidence="14">Uncharacterized protein</fullName>
    </submittedName>
</protein>
<feature type="binding site" evidence="8 10">
    <location>
        <position position="314"/>
    </location>
    <ligand>
        <name>ATP</name>
        <dbReference type="ChEBI" id="CHEBI:30616"/>
    </ligand>
</feature>
<evidence type="ECO:0000256" key="11">
    <source>
        <dbReference type="SAM" id="MobiDB-lite"/>
    </source>
</evidence>
<evidence type="ECO:0000259" key="13">
    <source>
        <dbReference type="PROSITE" id="PS50011"/>
    </source>
</evidence>
<proteinExistence type="inferred from homology"/>
<keyword evidence="4 8" id="KW-0547">Nucleotide-binding</keyword>
<dbReference type="Pfam" id="PF00498">
    <property type="entry name" value="FHA"/>
    <property type="match status" value="1"/>
</dbReference>